<feature type="domain" description="CENP-V/GFA" evidence="5">
    <location>
        <begin position="3"/>
        <end position="121"/>
    </location>
</feature>
<evidence type="ECO:0000256" key="2">
    <source>
        <dbReference type="ARBA" id="ARBA00022723"/>
    </source>
</evidence>
<dbReference type="AlphaFoldDB" id="A0A164Y8C5"/>
<accession>A0A164Y8C5</accession>
<evidence type="ECO:0000313" key="7">
    <source>
        <dbReference type="Proteomes" id="UP000076722"/>
    </source>
</evidence>
<dbReference type="PANTHER" id="PTHR33337:SF43">
    <property type="entry name" value="CENP-V_GFA DOMAIN-CONTAINING PROTEIN"/>
    <property type="match status" value="1"/>
</dbReference>
<evidence type="ECO:0000256" key="1">
    <source>
        <dbReference type="ARBA" id="ARBA00005495"/>
    </source>
</evidence>
<dbReference type="EMBL" id="KV419398">
    <property type="protein sequence ID" value="KZS96682.1"/>
    <property type="molecule type" value="Genomic_DNA"/>
</dbReference>
<dbReference type="PANTHER" id="PTHR33337">
    <property type="entry name" value="GFA DOMAIN-CONTAINING PROTEIN"/>
    <property type="match status" value="1"/>
</dbReference>
<dbReference type="Gene3D" id="3.90.1590.10">
    <property type="entry name" value="glutathione-dependent formaldehyde- activating enzyme (gfa)"/>
    <property type="match status" value="1"/>
</dbReference>
<dbReference type="GO" id="GO:0016846">
    <property type="term" value="F:carbon-sulfur lyase activity"/>
    <property type="evidence" value="ECO:0007669"/>
    <property type="project" value="InterPro"/>
</dbReference>
<gene>
    <name evidence="6" type="ORF">SISNIDRAFT_282782</name>
</gene>
<reference evidence="6 7" key="1">
    <citation type="journal article" date="2016" name="Mol. Biol. Evol.">
        <title>Comparative Genomics of Early-Diverging Mushroom-Forming Fungi Provides Insights into the Origins of Lignocellulose Decay Capabilities.</title>
        <authorList>
            <person name="Nagy L.G."/>
            <person name="Riley R."/>
            <person name="Tritt A."/>
            <person name="Adam C."/>
            <person name="Daum C."/>
            <person name="Floudas D."/>
            <person name="Sun H."/>
            <person name="Yadav J.S."/>
            <person name="Pangilinan J."/>
            <person name="Larsson K.H."/>
            <person name="Matsuura K."/>
            <person name="Barry K."/>
            <person name="Labutti K."/>
            <person name="Kuo R."/>
            <person name="Ohm R.A."/>
            <person name="Bhattacharya S.S."/>
            <person name="Shirouzu T."/>
            <person name="Yoshinaga Y."/>
            <person name="Martin F.M."/>
            <person name="Grigoriev I.V."/>
            <person name="Hibbett D.S."/>
        </authorList>
    </citation>
    <scope>NUCLEOTIDE SEQUENCE [LARGE SCALE GENOMIC DNA]</scope>
    <source>
        <strain evidence="6 7">HHB9708</strain>
    </source>
</reference>
<keyword evidence="2" id="KW-0479">Metal-binding</keyword>
<dbReference type="PROSITE" id="PS51891">
    <property type="entry name" value="CENP_V_GFA"/>
    <property type="match status" value="1"/>
</dbReference>
<evidence type="ECO:0000259" key="5">
    <source>
        <dbReference type="PROSITE" id="PS51891"/>
    </source>
</evidence>
<sequence length="134" mass="14897">MPIEGTCLCEQIRVTLDVEKLPDSFSCFCVNCKKAGSGTMSIVVPTPRERVKVEGKPSVYKDKETMSGIPMDRLFCGNCGSPILTSSTIDPANHYVKATLFGNPIPQPTKITFQHTKEPWLQHELYSTPVHTRL</sequence>
<dbReference type="STRING" id="1314777.A0A164Y8C5"/>
<dbReference type="SUPFAM" id="SSF51316">
    <property type="entry name" value="Mss4-like"/>
    <property type="match status" value="1"/>
</dbReference>
<keyword evidence="4" id="KW-0456">Lyase</keyword>
<dbReference type="InterPro" id="IPR011057">
    <property type="entry name" value="Mss4-like_sf"/>
</dbReference>
<comment type="similarity">
    <text evidence="1">Belongs to the Gfa family.</text>
</comment>
<proteinExistence type="inferred from homology"/>
<keyword evidence="3" id="KW-0862">Zinc</keyword>
<dbReference type="Pfam" id="PF04828">
    <property type="entry name" value="GFA"/>
    <property type="match status" value="1"/>
</dbReference>
<keyword evidence="7" id="KW-1185">Reference proteome</keyword>
<protein>
    <recommendedName>
        <fullName evidence="5">CENP-V/GFA domain-containing protein</fullName>
    </recommendedName>
</protein>
<dbReference type="GO" id="GO:0046872">
    <property type="term" value="F:metal ion binding"/>
    <property type="evidence" value="ECO:0007669"/>
    <property type="project" value="UniProtKB-KW"/>
</dbReference>
<evidence type="ECO:0000256" key="3">
    <source>
        <dbReference type="ARBA" id="ARBA00022833"/>
    </source>
</evidence>
<name>A0A164Y8C5_9AGAM</name>
<dbReference type="InterPro" id="IPR006913">
    <property type="entry name" value="CENP-V/GFA"/>
</dbReference>
<organism evidence="6 7">
    <name type="scientific">Sistotremastrum niveocremeum HHB9708</name>
    <dbReference type="NCBI Taxonomy" id="1314777"/>
    <lineage>
        <taxon>Eukaryota</taxon>
        <taxon>Fungi</taxon>
        <taxon>Dikarya</taxon>
        <taxon>Basidiomycota</taxon>
        <taxon>Agaricomycotina</taxon>
        <taxon>Agaricomycetes</taxon>
        <taxon>Sistotremastrales</taxon>
        <taxon>Sistotremastraceae</taxon>
        <taxon>Sertulicium</taxon>
        <taxon>Sertulicium niveocremeum</taxon>
    </lineage>
</organism>
<evidence type="ECO:0000313" key="6">
    <source>
        <dbReference type="EMBL" id="KZS96682.1"/>
    </source>
</evidence>
<dbReference type="Proteomes" id="UP000076722">
    <property type="component" value="Unassembled WGS sequence"/>
</dbReference>
<dbReference type="OrthoDB" id="9985472at2759"/>
<evidence type="ECO:0000256" key="4">
    <source>
        <dbReference type="ARBA" id="ARBA00023239"/>
    </source>
</evidence>